<comment type="similarity">
    <text evidence="1 4">Belongs to the universal ribosomal protein uL22 family.</text>
</comment>
<dbReference type="Pfam" id="PF00237">
    <property type="entry name" value="Ribosomal_L22"/>
    <property type="match status" value="1"/>
</dbReference>
<accession>A0A1W5DDJ3</accession>
<dbReference type="PANTHER" id="PTHR13501">
    <property type="entry name" value="CHLOROPLAST 50S RIBOSOMAL PROTEIN L22-RELATED"/>
    <property type="match status" value="1"/>
</dbReference>
<protein>
    <submittedName>
        <fullName evidence="5">Mitochondrial large ribosomal subunit</fullName>
    </submittedName>
</protein>
<dbReference type="InterPro" id="IPR047867">
    <property type="entry name" value="Ribosomal_uL22_bac/org-type"/>
</dbReference>
<sequence>MTIRSIRGRGRLNKTVKILRTERSHLAKSHFLKTSVKKLGPLARQIAGKPIEDAIVQMRFSPKKAAREVKRHLEARGQVNIMMCPYTSISVLLKEEATRIRLAEEREQKRQKKKVWVPLPDRPVTAQRQYCLW</sequence>
<evidence type="ECO:0000313" key="6">
    <source>
        <dbReference type="Proteomes" id="UP000192927"/>
    </source>
</evidence>
<dbReference type="EMBL" id="FWEW01003806">
    <property type="protein sequence ID" value="SLM41218.1"/>
    <property type="molecule type" value="Genomic_DNA"/>
</dbReference>
<dbReference type="InterPro" id="IPR001063">
    <property type="entry name" value="Ribosomal_uL22"/>
</dbReference>
<proteinExistence type="inferred from homology"/>
<keyword evidence="3 4" id="KW-0687">Ribonucleoprotein</keyword>
<organism evidence="5 6">
    <name type="scientific">Lasallia pustulata</name>
    <dbReference type="NCBI Taxonomy" id="136370"/>
    <lineage>
        <taxon>Eukaryota</taxon>
        <taxon>Fungi</taxon>
        <taxon>Dikarya</taxon>
        <taxon>Ascomycota</taxon>
        <taxon>Pezizomycotina</taxon>
        <taxon>Lecanoromycetes</taxon>
        <taxon>OSLEUM clade</taxon>
        <taxon>Umbilicariomycetidae</taxon>
        <taxon>Umbilicariales</taxon>
        <taxon>Umbilicariaceae</taxon>
        <taxon>Lasallia</taxon>
    </lineage>
</organism>
<evidence type="ECO:0000256" key="4">
    <source>
        <dbReference type="RuleBase" id="RU004005"/>
    </source>
</evidence>
<keyword evidence="6" id="KW-1185">Reference proteome</keyword>
<evidence type="ECO:0000313" key="5">
    <source>
        <dbReference type="EMBL" id="SLM41218.1"/>
    </source>
</evidence>
<dbReference type="GO" id="GO:0006412">
    <property type="term" value="P:translation"/>
    <property type="evidence" value="ECO:0007669"/>
    <property type="project" value="InterPro"/>
</dbReference>
<keyword evidence="2 4" id="KW-0689">Ribosomal protein</keyword>
<dbReference type="AlphaFoldDB" id="A0A1W5DDJ3"/>
<dbReference type="InterPro" id="IPR036394">
    <property type="entry name" value="Ribosomal_uL22_sf"/>
</dbReference>
<dbReference type="PANTHER" id="PTHR13501:SF10">
    <property type="entry name" value="LARGE RIBOSOMAL SUBUNIT PROTEIN UL22M"/>
    <property type="match status" value="1"/>
</dbReference>
<dbReference type="Gene3D" id="3.90.470.10">
    <property type="entry name" value="Ribosomal protein L22/L17"/>
    <property type="match status" value="2"/>
</dbReference>
<evidence type="ECO:0000256" key="3">
    <source>
        <dbReference type="ARBA" id="ARBA00023274"/>
    </source>
</evidence>
<dbReference type="GO" id="GO:0003735">
    <property type="term" value="F:structural constituent of ribosome"/>
    <property type="evidence" value="ECO:0007669"/>
    <property type="project" value="InterPro"/>
</dbReference>
<evidence type="ECO:0000256" key="2">
    <source>
        <dbReference type="ARBA" id="ARBA00022980"/>
    </source>
</evidence>
<name>A0A1W5DDJ3_9LECA</name>
<evidence type="ECO:0000256" key="1">
    <source>
        <dbReference type="ARBA" id="ARBA00009451"/>
    </source>
</evidence>
<dbReference type="GO" id="GO:0015934">
    <property type="term" value="C:large ribosomal subunit"/>
    <property type="evidence" value="ECO:0007669"/>
    <property type="project" value="InterPro"/>
</dbReference>
<dbReference type="Proteomes" id="UP000192927">
    <property type="component" value="Unassembled WGS sequence"/>
</dbReference>
<dbReference type="SUPFAM" id="SSF54843">
    <property type="entry name" value="Ribosomal protein L22"/>
    <property type="match status" value="1"/>
</dbReference>
<reference evidence="6" key="1">
    <citation type="submission" date="2017-03" db="EMBL/GenBank/DDBJ databases">
        <authorList>
            <person name="Sharma R."/>
            <person name="Thines M."/>
        </authorList>
    </citation>
    <scope>NUCLEOTIDE SEQUENCE [LARGE SCALE GENOMIC DNA]</scope>
</reference>